<dbReference type="InterPro" id="IPR001296">
    <property type="entry name" value="Glyco_trans_1"/>
</dbReference>
<feature type="domain" description="Glycosyl transferase family 1" evidence="2">
    <location>
        <begin position="180"/>
        <end position="344"/>
    </location>
</feature>
<accession>A0A1F8DUK7</accession>
<feature type="domain" description="Glycosyltransferase subfamily 4-like N-terminal" evidence="3">
    <location>
        <begin position="17"/>
        <end position="177"/>
    </location>
</feature>
<dbReference type="Pfam" id="PF00534">
    <property type="entry name" value="Glycos_transf_1"/>
    <property type="match status" value="1"/>
</dbReference>
<dbReference type="Gene3D" id="3.40.50.2000">
    <property type="entry name" value="Glycogen Phosphorylase B"/>
    <property type="match status" value="2"/>
</dbReference>
<dbReference type="AlphaFoldDB" id="A0A1F8DUK7"/>
<organism evidence="4 5">
    <name type="scientific">Candidatus Wolfebacteria bacterium RIFCSPLOWO2_01_FULL_45_19</name>
    <dbReference type="NCBI Taxonomy" id="1802557"/>
    <lineage>
        <taxon>Bacteria</taxon>
        <taxon>Candidatus Wolfeibacteriota</taxon>
    </lineage>
</organism>
<dbReference type="GO" id="GO:0016757">
    <property type="term" value="F:glycosyltransferase activity"/>
    <property type="evidence" value="ECO:0007669"/>
    <property type="project" value="InterPro"/>
</dbReference>
<dbReference type="STRING" id="1802557.A3A20_01900"/>
<evidence type="ECO:0000256" key="1">
    <source>
        <dbReference type="ARBA" id="ARBA00022679"/>
    </source>
</evidence>
<protein>
    <recommendedName>
        <fullName evidence="6">Glycosyl transferase family 1 domain-containing protein</fullName>
    </recommendedName>
</protein>
<evidence type="ECO:0008006" key="6">
    <source>
        <dbReference type="Google" id="ProtNLM"/>
    </source>
</evidence>
<dbReference type="InterPro" id="IPR028098">
    <property type="entry name" value="Glyco_trans_4-like_N"/>
</dbReference>
<dbReference type="EMBL" id="MGIR01000001">
    <property type="protein sequence ID" value="OGM91669.1"/>
    <property type="molecule type" value="Genomic_DNA"/>
</dbReference>
<reference evidence="4 5" key="1">
    <citation type="journal article" date="2016" name="Nat. Commun.">
        <title>Thousands of microbial genomes shed light on interconnected biogeochemical processes in an aquifer system.</title>
        <authorList>
            <person name="Anantharaman K."/>
            <person name="Brown C.T."/>
            <person name="Hug L.A."/>
            <person name="Sharon I."/>
            <person name="Castelle C.J."/>
            <person name="Probst A.J."/>
            <person name="Thomas B.C."/>
            <person name="Singh A."/>
            <person name="Wilkins M.J."/>
            <person name="Karaoz U."/>
            <person name="Brodie E.L."/>
            <person name="Williams K.H."/>
            <person name="Hubbard S.S."/>
            <person name="Banfield J.F."/>
        </authorList>
    </citation>
    <scope>NUCLEOTIDE SEQUENCE [LARGE SCALE GENOMIC DNA]</scope>
</reference>
<dbReference type="CDD" id="cd03809">
    <property type="entry name" value="GT4_MtfB-like"/>
    <property type="match status" value="1"/>
</dbReference>
<dbReference type="PANTHER" id="PTHR46401:SF2">
    <property type="entry name" value="GLYCOSYLTRANSFERASE WBBK-RELATED"/>
    <property type="match status" value="1"/>
</dbReference>
<dbReference type="PANTHER" id="PTHR46401">
    <property type="entry name" value="GLYCOSYLTRANSFERASE WBBK-RELATED"/>
    <property type="match status" value="1"/>
</dbReference>
<evidence type="ECO:0000259" key="2">
    <source>
        <dbReference type="Pfam" id="PF00534"/>
    </source>
</evidence>
<evidence type="ECO:0000259" key="3">
    <source>
        <dbReference type="Pfam" id="PF13439"/>
    </source>
</evidence>
<dbReference type="Proteomes" id="UP000178946">
    <property type="component" value="Unassembled WGS sequence"/>
</dbReference>
<name>A0A1F8DUK7_9BACT</name>
<dbReference type="GO" id="GO:0009103">
    <property type="term" value="P:lipopolysaccharide biosynthetic process"/>
    <property type="evidence" value="ECO:0007669"/>
    <property type="project" value="TreeGrafter"/>
</dbReference>
<gene>
    <name evidence="4" type="ORF">A3A20_01900</name>
</gene>
<dbReference type="Pfam" id="PF13439">
    <property type="entry name" value="Glyco_transf_4"/>
    <property type="match status" value="1"/>
</dbReference>
<sequence length="368" mass="42501">MHILIDLRLLTKGGATGIEEYTTQLVGHLLTLDQKNKYTLFYNGLRKAPLPREWLERSNTSLVDRHIPNKLFDLLNRFNLPKLDAIAKSDAIFSPHFNIISRDSEIPHVMTFHDLSFIHHPEFFPMRKKFWHWLQKYQDRAKRASRIIAVSEFTKWDLVECLSIKPEKIVTIYSGIQNELKPMPRKSQGRPFMLYLGAIEPRKNVSAAIRAFNILKTSSKFRDWQFVIAGNFGWLYQDVLKESEQSPYRDDIRFIGKIHPSDRVFIYNLAELFIYPSFFEGFGFPPLEAQACGIPVVASDRTSLPEILGDSALLVNPWKIDDIVSAAQSIVFNPGERERLISAGFENVKRFNWVKTASKTLEVLTATR</sequence>
<keyword evidence="1" id="KW-0808">Transferase</keyword>
<evidence type="ECO:0000313" key="4">
    <source>
        <dbReference type="EMBL" id="OGM91669.1"/>
    </source>
</evidence>
<comment type="caution">
    <text evidence="4">The sequence shown here is derived from an EMBL/GenBank/DDBJ whole genome shotgun (WGS) entry which is preliminary data.</text>
</comment>
<evidence type="ECO:0000313" key="5">
    <source>
        <dbReference type="Proteomes" id="UP000178946"/>
    </source>
</evidence>
<proteinExistence type="predicted"/>
<dbReference type="SUPFAM" id="SSF53756">
    <property type="entry name" value="UDP-Glycosyltransferase/glycogen phosphorylase"/>
    <property type="match status" value="1"/>
</dbReference>